<evidence type="ECO:0000313" key="2">
    <source>
        <dbReference type="Proteomes" id="UP001144978"/>
    </source>
</evidence>
<proteinExistence type="predicted"/>
<reference evidence="1" key="1">
    <citation type="submission" date="2022-08" db="EMBL/GenBank/DDBJ databases">
        <title>Genome Sequence of Pycnoporus sanguineus.</title>
        <authorList>
            <person name="Buettner E."/>
        </authorList>
    </citation>
    <scope>NUCLEOTIDE SEQUENCE</scope>
    <source>
        <strain evidence="1">CG-C14</strain>
    </source>
</reference>
<keyword evidence="2" id="KW-1185">Reference proteome</keyword>
<dbReference type="EMBL" id="JANSHE010000223">
    <property type="protein sequence ID" value="KAJ3014230.1"/>
    <property type="molecule type" value="Genomic_DNA"/>
</dbReference>
<name>A0ACC1Q8Z2_9APHY</name>
<evidence type="ECO:0000313" key="1">
    <source>
        <dbReference type="EMBL" id="KAJ3014230.1"/>
    </source>
</evidence>
<comment type="caution">
    <text evidence="1">The sequence shown here is derived from an EMBL/GenBank/DDBJ whole genome shotgun (WGS) entry which is preliminary data.</text>
</comment>
<organism evidence="1 2">
    <name type="scientific">Trametes sanguinea</name>
    <dbReference type="NCBI Taxonomy" id="158606"/>
    <lineage>
        <taxon>Eukaryota</taxon>
        <taxon>Fungi</taxon>
        <taxon>Dikarya</taxon>
        <taxon>Basidiomycota</taxon>
        <taxon>Agaricomycotina</taxon>
        <taxon>Agaricomycetes</taxon>
        <taxon>Polyporales</taxon>
        <taxon>Polyporaceae</taxon>
        <taxon>Trametes</taxon>
    </lineage>
</organism>
<gene>
    <name evidence="1" type="ORF">NUW54_g1359</name>
</gene>
<dbReference type="Proteomes" id="UP001144978">
    <property type="component" value="Unassembled WGS sequence"/>
</dbReference>
<accession>A0ACC1Q8Z2</accession>
<protein>
    <submittedName>
        <fullName evidence="1">Uncharacterized protein</fullName>
    </submittedName>
</protein>
<sequence>MPGLPDPQYQEDGSYPDYLHSAAELEAEHSTKAGQGNMSSVGPAVIEIDTSEDDLGGTESEEEDADDSAQPIPRQDRSKAKKSLTIVDKLHTIVVGILHSEVRRARMHHLIRQLCDKDVRHLVPVRSMPTRWNTVFAEIERGLLLRPVHAATPSPHVINAWVEQMDKGLTGRKKAAATQQKNCLFLSPRDWAQLEAIRDILSPFNDVTHLLSKGDVPTLPMVLPLYKHLESHLKAQKTKLRSNEDLPLHHGCQKALDKLTIYMEKALYSNAPSHDTFEIAWELLAELYDEYSELYTSPQSAQCSKNTGHGTGDHNGPSNVRQPSVFGTSVAVGRADPATTTQAGKPRSELEIYLNDEFPCTNKDGALQWWREHSFRFLGFARSCDLWHDNRRPDSFKPIQALRRWSTPGRLPHTFLQVLITIDLFTEPYPFPSCPGLQEISSLFLESSLSASSASKTVIVKEWLKRGLGKDVHLTMADSFKAVCAVLLEDSHTGQLKYISTVPVCAPRTSPLADVFPPSIFQWAMVYRSLPSVDPNDYLYQYLWLPDRQVVDRQKPIRQRREFIEENFCNDPSFVEYALPLASFDEFKTIEQKPDSLVIILSKYHATALVINFAEVHDSIKYRETIAKAARSRKSPSTEAHLSQLRATQTRNVADAIYNGRPLQLLGVPVTIYSSAFTNFQRIMADNNLEFTPKELKLIREIIGASVAFHPNEAERVKHMTGPLHRFLGYELLVVTEIPLSSGLIKPDGIVRATVEDHKVVQPLRCIVEVESEIGQGGCDPIAQAERCYRAFYSSEEAERLRAACCCPCLLIGMAGPRIM</sequence>